<dbReference type="Gene3D" id="1.25.40.10">
    <property type="entry name" value="Tetratricopeptide repeat domain"/>
    <property type="match status" value="1"/>
</dbReference>
<dbReference type="PANTHER" id="PTHR47691">
    <property type="entry name" value="REGULATOR-RELATED"/>
    <property type="match status" value="1"/>
</dbReference>
<protein>
    <submittedName>
        <fullName evidence="1">Tetratricopeptide repeat protein</fullName>
    </submittedName>
</protein>
<dbReference type="Gene3D" id="3.40.50.300">
    <property type="entry name" value="P-loop containing nucleotide triphosphate hydrolases"/>
    <property type="match status" value="1"/>
</dbReference>
<dbReference type="PANTHER" id="PTHR47691:SF3">
    <property type="entry name" value="HTH-TYPE TRANSCRIPTIONAL REGULATOR RV0890C-RELATED"/>
    <property type="match status" value="1"/>
</dbReference>
<dbReference type="SUPFAM" id="SSF48452">
    <property type="entry name" value="TPR-like"/>
    <property type="match status" value="2"/>
</dbReference>
<keyword evidence="2" id="KW-1185">Reference proteome</keyword>
<accession>A0ABN1ZTR0</accession>
<dbReference type="InterPro" id="IPR027417">
    <property type="entry name" value="P-loop_NTPase"/>
</dbReference>
<gene>
    <name evidence="1" type="ORF">GCM10009788_04330</name>
</gene>
<dbReference type="InterPro" id="IPR011990">
    <property type="entry name" value="TPR-like_helical_dom_sf"/>
</dbReference>
<evidence type="ECO:0000313" key="1">
    <source>
        <dbReference type="EMBL" id="GAA1504170.1"/>
    </source>
</evidence>
<evidence type="ECO:0000313" key="2">
    <source>
        <dbReference type="Proteomes" id="UP001500842"/>
    </source>
</evidence>
<dbReference type="SMART" id="SM00028">
    <property type="entry name" value="TPR"/>
    <property type="match status" value="3"/>
</dbReference>
<reference evidence="1 2" key="1">
    <citation type="journal article" date="2019" name="Int. J. Syst. Evol. Microbiol.">
        <title>The Global Catalogue of Microorganisms (GCM) 10K type strain sequencing project: providing services to taxonomists for standard genome sequencing and annotation.</title>
        <authorList>
            <consortium name="The Broad Institute Genomics Platform"/>
            <consortium name="The Broad Institute Genome Sequencing Center for Infectious Disease"/>
            <person name="Wu L."/>
            <person name="Ma J."/>
        </authorList>
    </citation>
    <scope>NUCLEOTIDE SEQUENCE [LARGE SCALE GENOMIC DNA]</scope>
    <source>
        <strain evidence="1 2">JCM 14942</strain>
    </source>
</reference>
<dbReference type="RefSeq" id="WP_141005886.1">
    <property type="nucleotide sequence ID" value="NZ_BAAAOR010000004.1"/>
</dbReference>
<organism evidence="1 2">
    <name type="scientific">Nocardioides humi</name>
    <dbReference type="NCBI Taxonomy" id="449461"/>
    <lineage>
        <taxon>Bacteria</taxon>
        <taxon>Bacillati</taxon>
        <taxon>Actinomycetota</taxon>
        <taxon>Actinomycetes</taxon>
        <taxon>Propionibacteriales</taxon>
        <taxon>Nocardioidaceae</taxon>
        <taxon>Nocardioides</taxon>
    </lineage>
</organism>
<name>A0ABN1ZTR0_9ACTN</name>
<comment type="caution">
    <text evidence="1">The sequence shown here is derived from an EMBL/GenBank/DDBJ whole genome shotgun (WGS) entry which is preliminary data.</text>
</comment>
<sequence length="798" mass="84881">MVGATGRADADLPASIAAALGELRARAGSPSYQQIALRISAARQRRGLAPGETAVSRSTVYDCFRPGRSRLNAPLVLEIAAALDADEGTLGRWREALVERQRAGTSLVVRVDEGLPDPPLLIGRDDLVDQLAGGTGNVVVSGMPGVGKTALALAVAVRIAPRFDRVLRVNLDGFTEGRIPPETATVLDGLLRCLLGGPAAVGDPLQHYRDLLSARRVLLVLDNAAGPEQVAELLPPGDASVALVTSRVEFPEAEGLTRARLPALPAEAAALLLATVSGRPSGVDDADLHALAATTGGLPLALTLLGRRVREHPDWPLADHRDAHEQRLRLLALDDGLHGSLAQSYAALDPDAAAALRLLALAPGTDLGDDAARELLGAGTGDGAASRTALEGLATASLVSSVRPGRWELHDLVRRFARRMSLDVDPPSTLAEAGRRLLEHYLAEATRAVAVIYPRSIADWYWPHDTAATTDEVGALDWLGEEQANLVHAVTWAAEAGWDELTVRLATVLWAYLADRSEAATNLVLQRHALAAAERAGDALGVSVCRRNLGQTLGRLGRPDEAGPMLEEALAASEALGDRLGVVQARNALANVVHMRGDNDEAVRLLAANVEDRRAAADVHLTNALLNLGVVLTRMDRSEEALARLQEAGALAETQAWVAGEQLAANNVTTLLQEAGRIREAEVAATRALRLARRLRRPRGIAYATSTLASVRYDLGDLDEAMRVNDEALRLAREVGVRELEAMTLSNAGDYLRATRPDLAREHYLAARVVAEQIGNVFERDRAAEALHELDGHDGPTG</sequence>
<dbReference type="Proteomes" id="UP001500842">
    <property type="component" value="Unassembled WGS sequence"/>
</dbReference>
<dbReference type="InterPro" id="IPR019734">
    <property type="entry name" value="TPR_rpt"/>
</dbReference>
<proteinExistence type="predicted"/>
<dbReference type="SUPFAM" id="SSF52540">
    <property type="entry name" value="P-loop containing nucleoside triphosphate hydrolases"/>
    <property type="match status" value="1"/>
</dbReference>
<dbReference type="EMBL" id="BAAAOR010000004">
    <property type="protein sequence ID" value="GAA1504170.1"/>
    <property type="molecule type" value="Genomic_DNA"/>
</dbReference>
<dbReference type="Pfam" id="PF13374">
    <property type="entry name" value="TPR_10"/>
    <property type="match status" value="1"/>
</dbReference>
<dbReference type="PRINTS" id="PR00364">
    <property type="entry name" value="DISEASERSIST"/>
</dbReference>